<feature type="non-terminal residue" evidence="1">
    <location>
        <position position="1"/>
    </location>
</feature>
<protein>
    <submittedName>
        <fullName evidence="1">Uncharacterized protein</fullName>
    </submittedName>
</protein>
<reference evidence="1" key="1">
    <citation type="journal article" date="2014" name="Front. Microbiol.">
        <title>High frequency of phylogenetically diverse reductive dehalogenase-homologous genes in deep subseafloor sedimentary metagenomes.</title>
        <authorList>
            <person name="Kawai M."/>
            <person name="Futagami T."/>
            <person name="Toyoda A."/>
            <person name="Takaki Y."/>
            <person name="Nishi S."/>
            <person name="Hori S."/>
            <person name="Arai W."/>
            <person name="Tsubouchi T."/>
            <person name="Morono Y."/>
            <person name="Uchiyama I."/>
            <person name="Ito T."/>
            <person name="Fujiyama A."/>
            <person name="Inagaki F."/>
            <person name="Takami H."/>
        </authorList>
    </citation>
    <scope>NUCLEOTIDE SEQUENCE</scope>
    <source>
        <strain evidence="1">Expedition CK06-06</strain>
    </source>
</reference>
<organism evidence="1">
    <name type="scientific">marine sediment metagenome</name>
    <dbReference type="NCBI Taxonomy" id="412755"/>
    <lineage>
        <taxon>unclassified sequences</taxon>
        <taxon>metagenomes</taxon>
        <taxon>ecological metagenomes</taxon>
    </lineage>
</organism>
<comment type="caution">
    <text evidence="1">The sequence shown here is derived from an EMBL/GenBank/DDBJ whole genome shotgun (WGS) entry which is preliminary data.</text>
</comment>
<evidence type="ECO:0000313" key="1">
    <source>
        <dbReference type="EMBL" id="GAH03145.1"/>
    </source>
</evidence>
<dbReference type="AlphaFoldDB" id="X1D4E8"/>
<dbReference type="EMBL" id="BART01025632">
    <property type="protein sequence ID" value="GAH03145.1"/>
    <property type="molecule type" value="Genomic_DNA"/>
</dbReference>
<accession>X1D4E8</accession>
<name>X1D4E8_9ZZZZ</name>
<sequence length="115" mass="13698">TAWETWERQGICVHIDPQSQVFHNFKNEFLNYAEPRRQKWDWRGGSDNLDAPPSTYISTFERDFSTDPRVAIWGNDQRFVVSKDDFHGEMRDPSSDDLDLIKKFHDKTHTWILLL</sequence>
<gene>
    <name evidence="1" type="ORF">S01H4_45961</name>
</gene>
<proteinExistence type="predicted"/>